<keyword evidence="3" id="KW-1185">Reference proteome</keyword>
<name>A0A5B7EKF0_PORTR</name>
<gene>
    <name evidence="2" type="ORF">E2C01_028080</name>
</gene>
<evidence type="ECO:0000256" key="1">
    <source>
        <dbReference type="SAM" id="MobiDB-lite"/>
    </source>
</evidence>
<dbReference type="Proteomes" id="UP000324222">
    <property type="component" value="Unassembled WGS sequence"/>
</dbReference>
<accession>A0A5B7EKF0</accession>
<evidence type="ECO:0000313" key="2">
    <source>
        <dbReference type="EMBL" id="MPC34682.1"/>
    </source>
</evidence>
<dbReference type="EMBL" id="VSRR010003104">
    <property type="protein sequence ID" value="MPC34682.1"/>
    <property type="molecule type" value="Genomic_DNA"/>
</dbReference>
<dbReference type="AlphaFoldDB" id="A0A5B7EKF0"/>
<reference evidence="2 3" key="1">
    <citation type="submission" date="2019-05" db="EMBL/GenBank/DDBJ databases">
        <title>Another draft genome of Portunus trituberculatus and its Hox gene families provides insights of decapod evolution.</title>
        <authorList>
            <person name="Jeong J.-H."/>
            <person name="Song I."/>
            <person name="Kim S."/>
            <person name="Choi T."/>
            <person name="Kim D."/>
            <person name="Ryu S."/>
            <person name="Kim W."/>
        </authorList>
    </citation>
    <scope>NUCLEOTIDE SEQUENCE [LARGE SCALE GENOMIC DNA]</scope>
    <source>
        <tissue evidence="2">Muscle</tissue>
    </source>
</reference>
<comment type="caution">
    <text evidence="2">The sequence shown here is derived from an EMBL/GenBank/DDBJ whole genome shotgun (WGS) entry which is preliminary data.</text>
</comment>
<evidence type="ECO:0000313" key="3">
    <source>
        <dbReference type="Proteomes" id="UP000324222"/>
    </source>
</evidence>
<organism evidence="2 3">
    <name type="scientific">Portunus trituberculatus</name>
    <name type="common">Swimming crab</name>
    <name type="synonym">Neptunus trituberculatus</name>
    <dbReference type="NCBI Taxonomy" id="210409"/>
    <lineage>
        <taxon>Eukaryota</taxon>
        <taxon>Metazoa</taxon>
        <taxon>Ecdysozoa</taxon>
        <taxon>Arthropoda</taxon>
        <taxon>Crustacea</taxon>
        <taxon>Multicrustacea</taxon>
        <taxon>Malacostraca</taxon>
        <taxon>Eumalacostraca</taxon>
        <taxon>Eucarida</taxon>
        <taxon>Decapoda</taxon>
        <taxon>Pleocyemata</taxon>
        <taxon>Brachyura</taxon>
        <taxon>Eubrachyura</taxon>
        <taxon>Portunoidea</taxon>
        <taxon>Portunidae</taxon>
        <taxon>Portuninae</taxon>
        <taxon>Portunus</taxon>
    </lineage>
</organism>
<protein>
    <submittedName>
        <fullName evidence="2">Uncharacterized protein</fullName>
    </submittedName>
</protein>
<feature type="region of interest" description="Disordered" evidence="1">
    <location>
        <begin position="1"/>
        <end position="54"/>
    </location>
</feature>
<sequence length="143" mass="16283">MNWKLYRGRAQRDKRVPGAPFFPPALSRSNPDLALEAGEERRRREKGRKGEKSEFAYDDVSPELSPWLGFEVLRVACCSATFPSARELLRQGKVQRLVKLEGRNTPLPPSLLPGHKRRPARQFVKYFFFNANNSANATKLVAV</sequence>
<feature type="compositionally biased region" description="Basic and acidic residues" evidence="1">
    <location>
        <begin position="38"/>
        <end position="54"/>
    </location>
</feature>
<proteinExistence type="predicted"/>